<name>A0A7C3VFQ4_9CYAN</name>
<evidence type="ECO:0000259" key="1">
    <source>
        <dbReference type="Pfam" id="PF05685"/>
    </source>
</evidence>
<dbReference type="Pfam" id="PF05685">
    <property type="entry name" value="Uma2"/>
    <property type="match status" value="1"/>
</dbReference>
<dbReference type="PANTHER" id="PTHR35400">
    <property type="entry name" value="SLR1083 PROTEIN"/>
    <property type="match status" value="1"/>
</dbReference>
<dbReference type="GO" id="GO:0004519">
    <property type="term" value="F:endonuclease activity"/>
    <property type="evidence" value="ECO:0007669"/>
    <property type="project" value="UniProtKB-KW"/>
</dbReference>
<organism evidence="2">
    <name type="scientific">Planktothricoides sp. SpSt-374</name>
    <dbReference type="NCBI Taxonomy" id="2282167"/>
    <lineage>
        <taxon>Bacteria</taxon>
        <taxon>Bacillati</taxon>
        <taxon>Cyanobacteriota</taxon>
        <taxon>Cyanophyceae</taxon>
        <taxon>Oscillatoriophycideae</taxon>
        <taxon>Oscillatoriales</taxon>
        <taxon>Oscillatoriaceae</taxon>
        <taxon>Planktothricoides</taxon>
    </lineage>
</organism>
<sequence>MTNSTTTAITPIIDAPFPQWQPATWKDYLACCDNPALEQARLFYHQGYLLIDMGNEGINHARFNNLLTMLFFIWFARKGQSFDELGGCVMEKPKRQAASPDKMLYIGEGSPRWQEGEPRRINLTQWRIPDLVAEVADTTIATDLDEKKELYAALEIPEYWVLDIRGERVLAFRLQEDGKYQQCEYSVALSGLPISLIEQTLAQLNQGNNGSAAFWFSQQIANL</sequence>
<dbReference type="InterPro" id="IPR008538">
    <property type="entry name" value="Uma2"/>
</dbReference>
<evidence type="ECO:0000313" key="2">
    <source>
        <dbReference type="EMBL" id="HGG00354.1"/>
    </source>
</evidence>
<accession>A0A7C3VFQ4</accession>
<dbReference type="InterPro" id="IPR012296">
    <property type="entry name" value="Nuclease_put_TT1808"/>
</dbReference>
<keyword evidence="2" id="KW-0540">Nuclease</keyword>
<dbReference type="CDD" id="cd06260">
    <property type="entry name" value="DUF820-like"/>
    <property type="match status" value="1"/>
</dbReference>
<dbReference type="AlphaFoldDB" id="A0A7C3VFQ4"/>
<keyword evidence="2" id="KW-0378">Hydrolase</keyword>
<dbReference type="SUPFAM" id="SSF52980">
    <property type="entry name" value="Restriction endonuclease-like"/>
    <property type="match status" value="1"/>
</dbReference>
<dbReference type="EMBL" id="DSPX01000064">
    <property type="protein sequence ID" value="HGG00354.1"/>
    <property type="molecule type" value="Genomic_DNA"/>
</dbReference>
<protein>
    <submittedName>
        <fullName evidence="2">Uma2 family endonuclease</fullName>
    </submittedName>
</protein>
<dbReference type="Gene3D" id="3.90.1570.10">
    <property type="entry name" value="tt1808, chain A"/>
    <property type="match status" value="1"/>
</dbReference>
<keyword evidence="2" id="KW-0255">Endonuclease</keyword>
<comment type="caution">
    <text evidence="2">The sequence shown here is derived from an EMBL/GenBank/DDBJ whole genome shotgun (WGS) entry which is preliminary data.</text>
</comment>
<reference evidence="2" key="1">
    <citation type="journal article" date="2020" name="mSystems">
        <title>Genome- and Community-Level Interaction Insights into Carbon Utilization and Element Cycling Functions of Hydrothermarchaeota in Hydrothermal Sediment.</title>
        <authorList>
            <person name="Zhou Z."/>
            <person name="Liu Y."/>
            <person name="Xu W."/>
            <person name="Pan J."/>
            <person name="Luo Z.H."/>
            <person name="Li M."/>
        </authorList>
    </citation>
    <scope>NUCLEOTIDE SEQUENCE [LARGE SCALE GENOMIC DNA]</scope>
    <source>
        <strain evidence="2">SpSt-374</strain>
    </source>
</reference>
<feature type="domain" description="Putative restriction endonuclease" evidence="1">
    <location>
        <begin position="25"/>
        <end position="192"/>
    </location>
</feature>
<dbReference type="PANTHER" id="PTHR35400:SF1">
    <property type="entry name" value="SLR1083 PROTEIN"/>
    <property type="match status" value="1"/>
</dbReference>
<proteinExistence type="predicted"/>
<gene>
    <name evidence="2" type="ORF">ENR15_06805</name>
</gene>
<dbReference type="InterPro" id="IPR011335">
    <property type="entry name" value="Restrct_endonuc-II-like"/>
</dbReference>